<evidence type="ECO:0000313" key="4">
    <source>
        <dbReference type="EMBL" id="QQM67619.1"/>
    </source>
</evidence>
<feature type="transmembrane region" description="Helical" evidence="2">
    <location>
        <begin position="157"/>
        <end position="175"/>
    </location>
</feature>
<feature type="transmembrane region" description="Helical" evidence="2">
    <location>
        <begin position="131"/>
        <end position="151"/>
    </location>
</feature>
<dbReference type="EMBL" id="CP066802">
    <property type="protein sequence ID" value="QQM67619.1"/>
    <property type="molecule type" value="Genomic_DNA"/>
</dbReference>
<dbReference type="RefSeq" id="WP_200276346.1">
    <property type="nucleotide sequence ID" value="NZ_CP066802.1"/>
</dbReference>
<keyword evidence="2" id="KW-0472">Membrane</keyword>
<feature type="transmembrane region" description="Helical" evidence="2">
    <location>
        <begin position="21"/>
        <end position="45"/>
    </location>
</feature>
<feature type="transmembrane region" description="Helical" evidence="2">
    <location>
        <begin position="78"/>
        <end position="99"/>
    </location>
</feature>
<name>A0A7T7S2N4_9ACTO</name>
<evidence type="ECO:0000256" key="2">
    <source>
        <dbReference type="SAM" id="Phobius"/>
    </source>
</evidence>
<dbReference type="InterPro" id="IPR000620">
    <property type="entry name" value="EamA_dom"/>
</dbReference>
<dbReference type="SUPFAM" id="SSF103481">
    <property type="entry name" value="Multidrug resistance efflux transporter EmrE"/>
    <property type="match status" value="2"/>
</dbReference>
<evidence type="ECO:0000256" key="1">
    <source>
        <dbReference type="ARBA" id="ARBA00007362"/>
    </source>
</evidence>
<keyword evidence="2" id="KW-0812">Transmembrane</keyword>
<proteinExistence type="inferred from homology"/>
<dbReference type="KEGG" id="awe:JG540_01620"/>
<dbReference type="Proteomes" id="UP000595895">
    <property type="component" value="Chromosome"/>
</dbReference>
<dbReference type="Pfam" id="PF00892">
    <property type="entry name" value="EamA"/>
    <property type="match status" value="1"/>
</dbReference>
<reference evidence="4 5" key="1">
    <citation type="submission" date="2020-12" db="EMBL/GenBank/DDBJ databases">
        <authorList>
            <person name="Zhou J."/>
        </authorList>
    </citation>
    <scope>NUCLEOTIDE SEQUENCE [LARGE SCALE GENOMIC DNA]</scope>
    <source>
        <strain evidence="4 5">CCUG 61299</strain>
    </source>
</reference>
<keyword evidence="2" id="KW-1133">Transmembrane helix</keyword>
<comment type="similarity">
    <text evidence="1">Belongs to the EamA transporter family.</text>
</comment>
<evidence type="ECO:0000313" key="5">
    <source>
        <dbReference type="Proteomes" id="UP000595895"/>
    </source>
</evidence>
<dbReference type="AlphaFoldDB" id="A0A7T7S2N4"/>
<feature type="transmembrane region" description="Helical" evidence="2">
    <location>
        <begin position="211"/>
        <end position="235"/>
    </location>
</feature>
<evidence type="ECO:0000259" key="3">
    <source>
        <dbReference type="Pfam" id="PF00892"/>
    </source>
</evidence>
<sequence>MSVPAPNLTARARGLLDRVPAPLLFIASGSSSYVGAGFAVTLFALMPPTTVAWWRVSIGTVVLLAWRRPWRRPWTPRALATAALFGVATATMNVIFYASIRYLPLGTAVSLEFVGPVAVALTTGRGWRPRVAAALALAGVVSISGLGLDLTDAGQRTGVLLALAAGTAWACYILLGRKVAAAGSGLDSLAVACLAGSLFYLPLALPTAGAALGTVTTALTVLGVGLASTVVPFVLDQVTLKRLQTATFSLLSALLPATSLAVGVLMLRQLPNVWELLGLALVSVAVALSR</sequence>
<feature type="transmembrane region" description="Helical" evidence="2">
    <location>
        <begin position="187"/>
        <end position="205"/>
    </location>
</feature>
<feature type="transmembrane region" description="Helical" evidence="2">
    <location>
        <begin position="247"/>
        <end position="267"/>
    </location>
</feature>
<feature type="domain" description="EamA" evidence="3">
    <location>
        <begin position="157"/>
        <end position="288"/>
    </location>
</feature>
<accession>A0A7T7S2N4</accession>
<keyword evidence="5" id="KW-1185">Reference proteome</keyword>
<dbReference type="InterPro" id="IPR037185">
    <property type="entry name" value="EmrE-like"/>
</dbReference>
<feature type="transmembrane region" description="Helical" evidence="2">
    <location>
        <begin position="51"/>
        <end position="66"/>
    </location>
</feature>
<feature type="transmembrane region" description="Helical" evidence="2">
    <location>
        <begin position="105"/>
        <end position="124"/>
    </location>
</feature>
<dbReference type="GO" id="GO:0016020">
    <property type="term" value="C:membrane"/>
    <property type="evidence" value="ECO:0007669"/>
    <property type="project" value="InterPro"/>
</dbReference>
<protein>
    <submittedName>
        <fullName evidence="4">EamA family transporter</fullName>
    </submittedName>
</protein>
<organism evidence="4 5">
    <name type="scientific">Actinomyces weissii</name>
    <dbReference type="NCBI Taxonomy" id="675090"/>
    <lineage>
        <taxon>Bacteria</taxon>
        <taxon>Bacillati</taxon>
        <taxon>Actinomycetota</taxon>
        <taxon>Actinomycetes</taxon>
        <taxon>Actinomycetales</taxon>
        <taxon>Actinomycetaceae</taxon>
        <taxon>Actinomyces</taxon>
    </lineage>
</organism>
<gene>
    <name evidence="4" type="ORF">JG540_01620</name>
</gene>